<reference evidence="3" key="1">
    <citation type="journal article" date="2019" name="Int. J. Syst. Evol. Microbiol.">
        <title>The Global Catalogue of Microorganisms (GCM) 10K type strain sequencing project: providing services to taxonomists for standard genome sequencing and annotation.</title>
        <authorList>
            <consortium name="The Broad Institute Genomics Platform"/>
            <consortium name="The Broad Institute Genome Sequencing Center for Infectious Disease"/>
            <person name="Wu L."/>
            <person name="Ma J."/>
        </authorList>
    </citation>
    <scope>NUCLEOTIDE SEQUENCE [LARGE SCALE GENOMIC DNA]</scope>
    <source>
        <strain evidence="3">KCTC 52473</strain>
    </source>
</reference>
<feature type="domain" description="CdiI immunity protein" evidence="1">
    <location>
        <begin position="6"/>
        <end position="85"/>
    </location>
</feature>
<evidence type="ECO:0000313" key="2">
    <source>
        <dbReference type="EMBL" id="MFC3120015.1"/>
    </source>
</evidence>
<accession>A0ABV7FIR3</accession>
<proteinExistence type="predicted"/>
<dbReference type="Pfam" id="PF18593">
    <property type="entry name" value="CdiI_2"/>
    <property type="match status" value="1"/>
</dbReference>
<evidence type="ECO:0000259" key="1">
    <source>
        <dbReference type="Pfam" id="PF18593"/>
    </source>
</evidence>
<dbReference type="EMBL" id="JBHRSW010000003">
    <property type="protein sequence ID" value="MFC3120015.1"/>
    <property type="molecule type" value="Genomic_DNA"/>
</dbReference>
<evidence type="ECO:0000313" key="3">
    <source>
        <dbReference type="Proteomes" id="UP001595478"/>
    </source>
</evidence>
<dbReference type="InterPro" id="IPR041129">
    <property type="entry name" value="CdiI_2"/>
</dbReference>
<protein>
    <submittedName>
        <fullName evidence="2">Contact-dependent growth inhibition system immunity protein</fullName>
    </submittedName>
</protein>
<gene>
    <name evidence="2" type="ORF">ACFOHL_00095</name>
</gene>
<name>A0ABV7FIR3_9ALTE</name>
<comment type="caution">
    <text evidence="2">The sequence shown here is derived from an EMBL/GenBank/DDBJ whole genome shotgun (WGS) entry which is preliminary data.</text>
</comment>
<dbReference type="RefSeq" id="WP_376918161.1">
    <property type="nucleotide sequence ID" value="NZ_JBHRSW010000003.1"/>
</dbReference>
<keyword evidence="3" id="KW-1185">Reference proteome</keyword>
<dbReference type="Proteomes" id="UP001595478">
    <property type="component" value="Unassembled WGS sequence"/>
</dbReference>
<sequence>MKTKEILENFFQAYFHQDWSFDYSTTLDGVAFFKKNEPESKHREVAKALSELISEPELPQTYFYSMGGEFRPEVEGMKVNQWLRAAIDILQNNN</sequence>
<organism evidence="2 3">
    <name type="scientific">Agaribacter flavus</name>
    <dbReference type="NCBI Taxonomy" id="1902781"/>
    <lineage>
        <taxon>Bacteria</taxon>
        <taxon>Pseudomonadati</taxon>
        <taxon>Pseudomonadota</taxon>
        <taxon>Gammaproteobacteria</taxon>
        <taxon>Alteromonadales</taxon>
        <taxon>Alteromonadaceae</taxon>
        <taxon>Agaribacter</taxon>
    </lineage>
</organism>